<gene>
    <name evidence="9" type="ORF">ACFQS1_34370</name>
</gene>
<dbReference type="Gene3D" id="3.30.70.2750">
    <property type="match status" value="1"/>
</dbReference>
<dbReference type="Gene3D" id="3.30.70.2170">
    <property type="match status" value="1"/>
</dbReference>
<dbReference type="InterPro" id="IPR002490">
    <property type="entry name" value="V-ATPase_116kDa_su"/>
</dbReference>
<evidence type="ECO:0000256" key="7">
    <source>
        <dbReference type="ARBA" id="ARBA00023136"/>
    </source>
</evidence>
<organism evidence="9 10">
    <name type="scientific">Paractinoplanes rhizophilus</name>
    <dbReference type="NCBI Taxonomy" id="1416877"/>
    <lineage>
        <taxon>Bacteria</taxon>
        <taxon>Bacillati</taxon>
        <taxon>Actinomycetota</taxon>
        <taxon>Actinomycetes</taxon>
        <taxon>Micromonosporales</taxon>
        <taxon>Micromonosporaceae</taxon>
        <taxon>Paractinoplanes</taxon>
    </lineage>
</organism>
<keyword evidence="10" id="KW-1185">Reference proteome</keyword>
<keyword evidence="5 8" id="KW-1133">Transmembrane helix</keyword>
<evidence type="ECO:0000256" key="3">
    <source>
        <dbReference type="ARBA" id="ARBA00022448"/>
    </source>
</evidence>
<dbReference type="PANTHER" id="PTHR11629:SF63">
    <property type="entry name" value="V-TYPE PROTON ATPASE SUBUNIT A"/>
    <property type="match status" value="1"/>
</dbReference>
<protein>
    <submittedName>
        <fullName evidence="9">V-type ATP synthase subunit I</fullName>
    </submittedName>
</protein>
<feature type="transmembrane region" description="Helical" evidence="8">
    <location>
        <begin position="521"/>
        <end position="542"/>
    </location>
</feature>
<comment type="subcellular location">
    <subcellularLocation>
        <location evidence="1">Membrane</location>
        <topology evidence="1">Multi-pass membrane protein</topology>
    </subcellularLocation>
</comment>
<name>A0ABW2I2K3_9ACTN</name>
<keyword evidence="4 8" id="KW-0812">Transmembrane</keyword>
<keyword evidence="3" id="KW-0813">Transport</keyword>
<dbReference type="PANTHER" id="PTHR11629">
    <property type="entry name" value="VACUOLAR PROTON ATPASES"/>
    <property type="match status" value="1"/>
</dbReference>
<dbReference type="EMBL" id="JBHTBJ010000043">
    <property type="protein sequence ID" value="MFC7279079.1"/>
    <property type="molecule type" value="Genomic_DNA"/>
</dbReference>
<feature type="transmembrane region" description="Helical" evidence="8">
    <location>
        <begin position="451"/>
        <end position="477"/>
    </location>
</feature>
<feature type="transmembrane region" description="Helical" evidence="8">
    <location>
        <begin position="411"/>
        <end position="431"/>
    </location>
</feature>
<feature type="transmembrane region" description="Helical" evidence="8">
    <location>
        <begin position="583"/>
        <end position="603"/>
    </location>
</feature>
<evidence type="ECO:0000256" key="4">
    <source>
        <dbReference type="ARBA" id="ARBA00022692"/>
    </source>
</evidence>
<dbReference type="Pfam" id="PF01496">
    <property type="entry name" value="V_ATPase_I"/>
    <property type="match status" value="2"/>
</dbReference>
<evidence type="ECO:0000256" key="8">
    <source>
        <dbReference type="SAM" id="Phobius"/>
    </source>
</evidence>
<dbReference type="Proteomes" id="UP001596548">
    <property type="component" value="Unassembled WGS sequence"/>
</dbReference>
<evidence type="ECO:0000313" key="9">
    <source>
        <dbReference type="EMBL" id="MFC7279079.1"/>
    </source>
</evidence>
<comment type="caution">
    <text evidence="9">The sequence shown here is derived from an EMBL/GenBank/DDBJ whole genome shotgun (WGS) entry which is preliminary data.</text>
</comment>
<feature type="transmembrane region" description="Helical" evidence="8">
    <location>
        <begin position="554"/>
        <end position="571"/>
    </location>
</feature>
<dbReference type="Gene3D" id="1.20.1460.20">
    <property type="match status" value="1"/>
</dbReference>
<proteinExistence type="inferred from homology"/>
<evidence type="ECO:0000256" key="2">
    <source>
        <dbReference type="ARBA" id="ARBA00009904"/>
    </source>
</evidence>
<keyword evidence="7 8" id="KW-0472">Membrane</keyword>
<evidence type="ECO:0000313" key="10">
    <source>
        <dbReference type="Proteomes" id="UP001596548"/>
    </source>
</evidence>
<evidence type="ECO:0000256" key="1">
    <source>
        <dbReference type="ARBA" id="ARBA00004141"/>
    </source>
</evidence>
<dbReference type="RefSeq" id="WP_378976192.1">
    <property type="nucleotide sequence ID" value="NZ_JBHTBJ010000043.1"/>
</dbReference>
<comment type="similarity">
    <text evidence="2">Belongs to the V-ATPase 116 kDa subunit family.</text>
</comment>
<accession>A0ABW2I2K3</accession>
<evidence type="ECO:0000256" key="6">
    <source>
        <dbReference type="ARBA" id="ARBA00023065"/>
    </source>
</evidence>
<reference evidence="10" key="1">
    <citation type="journal article" date="2019" name="Int. J. Syst. Evol. Microbiol.">
        <title>The Global Catalogue of Microorganisms (GCM) 10K type strain sequencing project: providing services to taxonomists for standard genome sequencing and annotation.</title>
        <authorList>
            <consortium name="The Broad Institute Genomics Platform"/>
            <consortium name="The Broad Institute Genome Sequencing Center for Infectious Disease"/>
            <person name="Wu L."/>
            <person name="Ma J."/>
        </authorList>
    </citation>
    <scope>NUCLEOTIDE SEQUENCE [LARGE SCALE GENOMIC DNA]</scope>
    <source>
        <strain evidence="10">XZYJT-10</strain>
    </source>
</reference>
<sequence length="644" mass="68890">MAKVRILGRRFAADAVLGELQRLGLVQLADARGAHALDGLDGAEVRSARRDELAAARAQTEKLLGELADGSRSAAVVEPLPRPLDVPELRLRLDRLTAGADRIRRRLDALRDERLVLPRILEPLRLLLSLVPVLATLDVEKLRQIGLATAVVVLNTDEERLVDALRAELVAELGTRFELASTRVEEGAMGCLVVFPAESSDMVHSVLGGSAIRSVSLPERFEGLSLNATVEAMRNRLDQIPAEMGEAEAERRSLLRPEAAWLAAAHTTILAELELLAATEELGATERTFLAEGWVPRTRVDELRAELGRRFGSEVLVADSRTSPYDPQAPVLMRNRRLARPFESLVRFLELPRAGSVDPTLLMAILLPLMFGAMVGDVGYGTLLLVLAILAGRKLAARAAGTPEIAGLVRVLLLGAAWSIVFGLLYGEVFGDLGTRFLGDWALWKERPSAAALQPLLLFAVAIGAAHVLLGLGLGAWQAMRFREYRVMLEKLGAIAALAGLSALAGRMLGGLPAGAVTPAVVLTAAGLLLVMSLHGALGVTTGALDVLGRIGNILSYLRIAAVGLASAHLANVANELGSVGPIWIGILVATFFHALNLALAAFSPMIQSLRLQYVEFFGAFFVGGGRPFTPFGQNPTRHLQSTS</sequence>
<feature type="transmembrane region" description="Helical" evidence="8">
    <location>
        <begin position="489"/>
        <end position="509"/>
    </location>
</feature>
<feature type="transmembrane region" description="Helical" evidence="8">
    <location>
        <begin position="361"/>
        <end position="390"/>
    </location>
</feature>
<evidence type="ECO:0000256" key="5">
    <source>
        <dbReference type="ARBA" id="ARBA00022989"/>
    </source>
</evidence>
<keyword evidence="6" id="KW-0406">Ion transport</keyword>